<name>A0A485KCL2_9STRA</name>
<keyword evidence="4" id="KW-1185">Reference proteome</keyword>
<accession>A0A485KCL2</accession>
<evidence type="ECO:0000313" key="4">
    <source>
        <dbReference type="Proteomes" id="UP000332933"/>
    </source>
</evidence>
<dbReference type="Proteomes" id="UP000332933">
    <property type="component" value="Unassembled WGS sequence"/>
</dbReference>
<sequence length="102" mass="11389">MKKNATIKKKVGGAKGKRVATPKALKVPSARAKGKAKGVLEALRPKEMPAKALKYVCHIHNCSTEMLPVLAYNSLQNHLSCFHADEYDYWATWTSKHFLLHS</sequence>
<reference evidence="2" key="2">
    <citation type="submission" date="2019-06" db="EMBL/GenBank/DDBJ databases">
        <title>Genomics analysis of Aphanomyces spp. identifies a new class of oomycete effector associated with host adaptation.</title>
        <authorList>
            <person name="Gaulin E."/>
        </authorList>
    </citation>
    <scope>NUCLEOTIDE SEQUENCE</scope>
    <source>
        <strain evidence="2">CBS 578.67</strain>
    </source>
</reference>
<organism evidence="3 4">
    <name type="scientific">Aphanomyces stellatus</name>
    <dbReference type="NCBI Taxonomy" id="120398"/>
    <lineage>
        <taxon>Eukaryota</taxon>
        <taxon>Sar</taxon>
        <taxon>Stramenopiles</taxon>
        <taxon>Oomycota</taxon>
        <taxon>Saprolegniomycetes</taxon>
        <taxon>Saprolegniales</taxon>
        <taxon>Verrucalvaceae</taxon>
        <taxon>Aphanomyces</taxon>
    </lineage>
</organism>
<reference evidence="3 4" key="1">
    <citation type="submission" date="2019-03" db="EMBL/GenBank/DDBJ databases">
        <authorList>
            <person name="Gaulin E."/>
            <person name="Dumas B."/>
        </authorList>
    </citation>
    <scope>NUCLEOTIDE SEQUENCE [LARGE SCALE GENOMIC DNA]</scope>
    <source>
        <strain evidence="3">CBS 568.67</strain>
    </source>
</reference>
<feature type="region of interest" description="Disordered" evidence="1">
    <location>
        <begin position="1"/>
        <end position="27"/>
    </location>
</feature>
<protein>
    <submittedName>
        <fullName evidence="3">Aste57867_2177 protein</fullName>
    </submittedName>
</protein>
<evidence type="ECO:0000256" key="1">
    <source>
        <dbReference type="SAM" id="MobiDB-lite"/>
    </source>
</evidence>
<proteinExistence type="predicted"/>
<evidence type="ECO:0000313" key="2">
    <source>
        <dbReference type="EMBL" id="KAF0717641.1"/>
    </source>
</evidence>
<gene>
    <name evidence="3" type="primary">Aste57867_2177</name>
    <name evidence="2" type="ORF">As57867_002172</name>
    <name evidence="3" type="ORF">ASTE57867_2177</name>
</gene>
<dbReference type="EMBL" id="VJMH01000227">
    <property type="protein sequence ID" value="KAF0717641.1"/>
    <property type="molecule type" value="Genomic_DNA"/>
</dbReference>
<dbReference type="AlphaFoldDB" id="A0A485KCL2"/>
<feature type="compositionally biased region" description="Basic residues" evidence="1">
    <location>
        <begin position="1"/>
        <end position="20"/>
    </location>
</feature>
<dbReference type="EMBL" id="CAADRA010000227">
    <property type="protein sequence ID" value="VFT79380.1"/>
    <property type="molecule type" value="Genomic_DNA"/>
</dbReference>
<evidence type="ECO:0000313" key="3">
    <source>
        <dbReference type="EMBL" id="VFT79380.1"/>
    </source>
</evidence>